<feature type="domain" description="Cryptic loci regulator 2 N-terminal" evidence="3">
    <location>
        <begin position="66"/>
        <end position="126"/>
    </location>
</feature>
<reference evidence="5" key="1">
    <citation type="journal article" date="2017" name="Nat. Microbiol.">
        <title>Global analysis of biosynthetic gene clusters reveals vast potential of secondary metabolite production in Penicillium species.</title>
        <authorList>
            <person name="Nielsen J.C."/>
            <person name="Grijseels S."/>
            <person name="Prigent S."/>
            <person name="Ji B."/>
            <person name="Dainat J."/>
            <person name="Nielsen K.F."/>
            <person name="Frisvad J.C."/>
            <person name="Workman M."/>
            <person name="Nielsen J."/>
        </authorList>
    </citation>
    <scope>NUCLEOTIDE SEQUENCE [LARGE SCALE GENOMIC DNA]</scope>
    <source>
        <strain evidence="5">IBT 4502</strain>
    </source>
</reference>
<proteinExistence type="predicted"/>
<dbReference type="GO" id="GO:0030466">
    <property type="term" value="P:silent mating-type cassette heterochromatin formation"/>
    <property type="evidence" value="ECO:0007669"/>
    <property type="project" value="TreeGrafter"/>
</dbReference>
<evidence type="ECO:0000313" key="5">
    <source>
        <dbReference type="Proteomes" id="UP000191408"/>
    </source>
</evidence>
<name>A0A1V6NI79_PENPO</name>
<comment type="caution">
    <text evidence="4">The sequence shown here is derived from an EMBL/GenBank/DDBJ whole genome shotgun (WGS) entry which is preliminary data.</text>
</comment>
<dbReference type="GO" id="GO:0070824">
    <property type="term" value="C:SHREC complex"/>
    <property type="evidence" value="ECO:0007669"/>
    <property type="project" value="InterPro"/>
</dbReference>
<keyword evidence="5" id="KW-1185">Reference proteome</keyword>
<dbReference type="AlphaFoldDB" id="A0A1V6NI79"/>
<dbReference type="OrthoDB" id="438224at2759"/>
<gene>
    <name evidence="4" type="ORF">PENPOL_c007G02575</name>
</gene>
<dbReference type="InterPro" id="IPR038986">
    <property type="entry name" value="Clr2"/>
</dbReference>
<dbReference type="GO" id="GO:0031934">
    <property type="term" value="C:mating-type region heterochromatin"/>
    <property type="evidence" value="ECO:0007669"/>
    <property type="project" value="TreeGrafter"/>
</dbReference>
<dbReference type="PANTHER" id="PTHR38046:SF1">
    <property type="entry name" value="CRYPTIC LOCI REGULATOR 2"/>
    <property type="match status" value="1"/>
</dbReference>
<organism evidence="4 5">
    <name type="scientific">Penicillium polonicum</name>
    <dbReference type="NCBI Taxonomy" id="60169"/>
    <lineage>
        <taxon>Eukaryota</taxon>
        <taxon>Fungi</taxon>
        <taxon>Dikarya</taxon>
        <taxon>Ascomycota</taxon>
        <taxon>Pezizomycotina</taxon>
        <taxon>Eurotiomycetes</taxon>
        <taxon>Eurotiomycetidae</taxon>
        <taxon>Eurotiales</taxon>
        <taxon>Aspergillaceae</taxon>
        <taxon>Penicillium</taxon>
    </lineage>
</organism>
<dbReference type="GO" id="GO:0033553">
    <property type="term" value="C:rDNA heterochromatin"/>
    <property type="evidence" value="ECO:0007669"/>
    <property type="project" value="TreeGrafter"/>
</dbReference>
<evidence type="ECO:0008006" key="6">
    <source>
        <dbReference type="Google" id="ProtNLM"/>
    </source>
</evidence>
<accession>A0A1V6NI79</accession>
<dbReference type="InterPro" id="IPR031915">
    <property type="entry name" value="Clr2_N"/>
</dbReference>
<dbReference type="InterPro" id="IPR018839">
    <property type="entry name" value="Tscrpt-silencing_Clr2_C"/>
</dbReference>
<dbReference type="Proteomes" id="UP000191408">
    <property type="component" value="Unassembled WGS sequence"/>
</dbReference>
<dbReference type="EMBL" id="MDYM01000007">
    <property type="protein sequence ID" value="OQD64428.1"/>
    <property type="molecule type" value="Genomic_DNA"/>
</dbReference>
<protein>
    <recommendedName>
        <fullName evidence="6">Cryptic loci regulator 2 N-terminal domain-containing protein</fullName>
    </recommendedName>
</protein>
<dbReference type="PANTHER" id="PTHR38046">
    <property type="entry name" value="CRYPTIC LOCI REGULATOR 2"/>
    <property type="match status" value="1"/>
</dbReference>
<evidence type="ECO:0000259" key="2">
    <source>
        <dbReference type="Pfam" id="PF10383"/>
    </source>
</evidence>
<evidence type="ECO:0000256" key="1">
    <source>
        <dbReference type="SAM" id="MobiDB-lite"/>
    </source>
</evidence>
<feature type="compositionally biased region" description="Polar residues" evidence="1">
    <location>
        <begin position="668"/>
        <end position="679"/>
    </location>
</feature>
<dbReference type="STRING" id="60169.A0A1V6NI79"/>
<feature type="region of interest" description="Disordered" evidence="1">
    <location>
        <begin position="638"/>
        <end position="729"/>
    </location>
</feature>
<evidence type="ECO:0000313" key="4">
    <source>
        <dbReference type="EMBL" id="OQD64428.1"/>
    </source>
</evidence>
<dbReference type="Pfam" id="PF16761">
    <property type="entry name" value="Clr2_transil"/>
    <property type="match status" value="1"/>
</dbReference>
<sequence length="729" mass="80878">MSSSTEDDDPNVNIIPMDNFPSDGDMNTWPSGGHYIERSDIRWRQLLAENWLKEMGTYEEGVVHTIEKLPEGYCLLARPRTTNPSIFDSFLFGHPSGKYFQSQKAFFPHFLSLVKNELDKCGCKLCDRLKPSQGTVSQGTVSQGTVSQGTVSQGTVSQGTVSQGTVSQVTAVQRAKRGMNPMANNGRRPTDAEGPDYWRILVMRLKDEGILDEDIEQPFNFDWVLTHDLLSDYFVKLALDPAYVPRRGELVLWIWQGLEDGCLMRNPKTGLVEIFGNDNEWRGVPDWRAGVVTQTPEDEVHMVNIIENPDSPRGLSYSGFRVETLPDPLGNDKSYSVQYAYVPLRNIKPFNTWKLYLNGQERDGIHPSIENAMTVMSSWSMVHKFHVVGKWPSARIQCKGIFIGAELLAVHDTVRLRPHGFHPDQLKNGTAGEVTEVMVIEKIALCLSECIDDDEEQLAKHFTALISGKVYTTNPNRITEEDPLKGTIPVPSTAEAATDRIPLTTEEATTTFRQVSMSDYGPWYRMANGRTCNLSPHWIVGRCYEPLAAELMFGTHTLGYDVSGVMEGRQYSSLVDTRMPGNNTWFWGDCRVETLGLTEVNGVECGLTAAQREDPRKWQAIIKMSHGEVSHALRRQAQIPSSAGRPFNTSSSSSSAPRGRPKTGLAQHAQTSKLVSSAIGSVPDTEDDSVEEHIEDGNGLIGDQVSRGISGLGLHGGQTSGEDSDYPFA</sequence>
<feature type="domain" description="Cryptic loci regulator 2 C-terminal" evidence="2">
    <location>
        <begin position="398"/>
        <end position="545"/>
    </location>
</feature>
<feature type="compositionally biased region" description="Gly residues" evidence="1">
    <location>
        <begin position="710"/>
        <end position="719"/>
    </location>
</feature>
<evidence type="ECO:0000259" key="3">
    <source>
        <dbReference type="Pfam" id="PF16761"/>
    </source>
</evidence>
<dbReference type="Pfam" id="PF10383">
    <property type="entry name" value="Clr2"/>
    <property type="match status" value="1"/>
</dbReference>